<dbReference type="SMART" id="SM00267">
    <property type="entry name" value="GGDEF"/>
    <property type="match status" value="1"/>
</dbReference>
<dbReference type="SUPFAM" id="SSF55073">
    <property type="entry name" value="Nucleotide cyclase"/>
    <property type="match status" value="1"/>
</dbReference>
<comment type="caution">
    <text evidence="3">The sequence shown here is derived from an EMBL/GenBank/DDBJ whole genome shotgun (WGS) entry which is preliminary data.</text>
</comment>
<reference evidence="3 4" key="1">
    <citation type="submission" date="2023-02" db="EMBL/GenBank/DDBJ databases">
        <title>Bacterial whole genome sequence for Curvibacter sp. HBC28.</title>
        <authorList>
            <person name="Le V."/>
            <person name="Ko S.-R."/>
            <person name="Ahn C.-Y."/>
            <person name="Oh H.-M."/>
        </authorList>
    </citation>
    <scope>NUCLEOTIDE SEQUENCE [LARGE SCALE GENOMIC DNA]</scope>
    <source>
        <strain evidence="3 4">HBC28</strain>
    </source>
</reference>
<dbReference type="RefSeq" id="WP_273926040.1">
    <property type="nucleotide sequence ID" value="NZ_JAQSIO010000002.1"/>
</dbReference>
<gene>
    <name evidence="3" type="ORF">PSQ39_07280</name>
</gene>
<evidence type="ECO:0000259" key="2">
    <source>
        <dbReference type="PROSITE" id="PS50887"/>
    </source>
</evidence>
<feature type="compositionally biased region" description="Low complexity" evidence="1">
    <location>
        <begin position="90"/>
        <end position="103"/>
    </location>
</feature>
<sequence>MPQLSSPAPLPSAPSQARSLVLLAAHAQRLRSQVQGLQAERQQLQQDLLQSRQALSQAQDAQGRHEARLRAANEHLLLAALQSQSEAERAAQALQAAQQASQRDPLTDTPNRALMLDRLSGAITLAGRRGQWLAVLFLDLDKFKLINDRLGHAAGDLVLQTVARRLGACVRQSDTVSRHGGDEFLILLSELARPEHAQLMARKMLAALAPACPVGPLSLRLSVSLGIALFPRDAQDAAALIACADQAMYRAKALGGGRLVAYKDLA</sequence>
<name>A0ABT5MCW6_9BURK</name>
<feature type="domain" description="GGDEF" evidence="2">
    <location>
        <begin position="131"/>
        <end position="264"/>
    </location>
</feature>
<dbReference type="InterPro" id="IPR043128">
    <property type="entry name" value="Rev_trsase/Diguanyl_cyclase"/>
</dbReference>
<dbReference type="InterPro" id="IPR052163">
    <property type="entry name" value="DGC-Regulatory_Protein"/>
</dbReference>
<dbReference type="Gene3D" id="3.30.70.270">
    <property type="match status" value="1"/>
</dbReference>
<dbReference type="CDD" id="cd01949">
    <property type="entry name" value="GGDEF"/>
    <property type="match status" value="1"/>
</dbReference>
<dbReference type="PROSITE" id="PS50887">
    <property type="entry name" value="GGDEF"/>
    <property type="match status" value="1"/>
</dbReference>
<accession>A0ABT5MCW6</accession>
<dbReference type="PANTHER" id="PTHR46663:SF2">
    <property type="entry name" value="GGDEF DOMAIN-CONTAINING PROTEIN"/>
    <property type="match status" value="1"/>
</dbReference>
<dbReference type="PANTHER" id="PTHR46663">
    <property type="entry name" value="DIGUANYLATE CYCLASE DGCT-RELATED"/>
    <property type="match status" value="1"/>
</dbReference>
<evidence type="ECO:0000256" key="1">
    <source>
        <dbReference type="SAM" id="MobiDB-lite"/>
    </source>
</evidence>
<dbReference type="InterPro" id="IPR029787">
    <property type="entry name" value="Nucleotide_cyclase"/>
</dbReference>
<feature type="region of interest" description="Disordered" evidence="1">
    <location>
        <begin position="90"/>
        <end position="109"/>
    </location>
</feature>
<keyword evidence="4" id="KW-1185">Reference proteome</keyword>
<dbReference type="InterPro" id="IPR000160">
    <property type="entry name" value="GGDEF_dom"/>
</dbReference>
<evidence type="ECO:0000313" key="4">
    <source>
        <dbReference type="Proteomes" id="UP001528672"/>
    </source>
</evidence>
<organism evidence="3 4">
    <name type="scientific">Curvibacter microcysteis</name>
    <dbReference type="NCBI Taxonomy" id="3026419"/>
    <lineage>
        <taxon>Bacteria</taxon>
        <taxon>Pseudomonadati</taxon>
        <taxon>Pseudomonadota</taxon>
        <taxon>Betaproteobacteria</taxon>
        <taxon>Burkholderiales</taxon>
        <taxon>Comamonadaceae</taxon>
        <taxon>Curvibacter</taxon>
    </lineage>
</organism>
<protein>
    <submittedName>
        <fullName evidence="3">GGDEF domain-containing protein</fullName>
    </submittedName>
</protein>
<dbReference type="NCBIfam" id="TIGR00254">
    <property type="entry name" value="GGDEF"/>
    <property type="match status" value="1"/>
</dbReference>
<dbReference type="Pfam" id="PF00990">
    <property type="entry name" value="GGDEF"/>
    <property type="match status" value="1"/>
</dbReference>
<dbReference type="EMBL" id="JAQSIO010000002">
    <property type="protein sequence ID" value="MDD0814428.1"/>
    <property type="molecule type" value="Genomic_DNA"/>
</dbReference>
<evidence type="ECO:0000313" key="3">
    <source>
        <dbReference type="EMBL" id="MDD0814428.1"/>
    </source>
</evidence>
<proteinExistence type="predicted"/>
<dbReference type="Proteomes" id="UP001528672">
    <property type="component" value="Unassembled WGS sequence"/>
</dbReference>